<dbReference type="Gene3D" id="3.30.420.10">
    <property type="entry name" value="Ribonuclease H-like superfamily/Ribonuclease H"/>
    <property type="match status" value="1"/>
</dbReference>
<dbReference type="PANTHER" id="PTHR46564:SF1">
    <property type="entry name" value="TRANSPOSASE"/>
    <property type="match status" value="1"/>
</dbReference>
<organism evidence="2 3">
    <name type="scientific">Lentisphaera araneosa HTCC2155</name>
    <dbReference type="NCBI Taxonomy" id="313628"/>
    <lineage>
        <taxon>Bacteria</taxon>
        <taxon>Pseudomonadati</taxon>
        <taxon>Lentisphaerota</taxon>
        <taxon>Lentisphaeria</taxon>
        <taxon>Lentisphaerales</taxon>
        <taxon>Lentisphaeraceae</taxon>
        <taxon>Lentisphaera</taxon>
    </lineage>
</organism>
<dbReference type="GO" id="GO:0003676">
    <property type="term" value="F:nucleic acid binding"/>
    <property type="evidence" value="ECO:0007669"/>
    <property type="project" value="InterPro"/>
</dbReference>
<dbReference type="EMBL" id="ABCK01000024">
    <property type="protein sequence ID" value="EDM25775.1"/>
    <property type="molecule type" value="Genomic_DNA"/>
</dbReference>
<accession>A6DRG5</accession>
<sequence length="126" mass="14584">MNLKNGDFFWKSSDRGNSKTFIQFLHQLRAHSKKPMIVIVDNATIHKSKKVKAFLGKYPDVILIFLPPYSPEYNPVEIIWRILKCHVVGARQICGGIKEVLSRIRKKTRQWSFGFENLNVGAGIWK</sequence>
<dbReference type="InterPro" id="IPR038717">
    <property type="entry name" value="Tc1-like_DDE_dom"/>
</dbReference>
<dbReference type="SUPFAM" id="SSF53098">
    <property type="entry name" value="Ribonuclease H-like"/>
    <property type="match status" value="1"/>
</dbReference>
<feature type="domain" description="Tc1-like transposase DDE" evidence="1">
    <location>
        <begin position="1"/>
        <end position="89"/>
    </location>
</feature>
<dbReference type="Proteomes" id="UP000004947">
    <property type="component" value="Unassembled WGS sequence"/>
</dbReference>
<keyword evidence="3" id="KW-1185">Reference proteome</keyword>
<reference evidence="2 3" key="1">
    <citation type="journal article" date="2010" name="J. Bacteriol.">
        <title>Genome sequence of Lentisphaera araneosa HTCC2155T, the type species of the order Lentisphaerales in the phylum Lentisphaerae.</title>
        <authorList>
            <person name="Thrash J.C."/>
            <person name="Cho J.C."/>
            <person name="Vergin K.L."/>
            <person name="Morris R.M."/>
            <person name="Giovannoni S.J."/>
        </authorList>
    </citation>
    <scope>NUCLEOTIDE SEQUENCE [LARGE SCALE GENOMIC DNA]</scope>
    <source>
        <strain evidence="2 3">HTCC2155</strain>
    </source>
</reference>
<dbReference type="eggNOG" id="COG3335">
    <property type="taxonomic scope" value="Bacteria"/>
</dbReference>
<proteinExistence type="predicted"/>
<dbReference type="InterPro" id="IPR036397">
    <property type="entry name" value="RNaseH_sf"/>
</dbReference>
<protein>
    <recommendedName>
        <fullName evidence="1">Tc1-like transposase DDE domain-containing protein</fullName>
    </recommendedName>
</protein>
<dbReference type="AlphaFoldDB" id="A6DRG5"/>
<dbReference type="PANTHER" id="PTHR46564">
    <property type="entry name" value="TRANSPOSASE"/>
    <property type="match status" value="1"/>
</dbReference>
<dbReference type="STRING" id="313628.LNTAR_15202"/>
<dbReference type="Pfam" id="PF13358">
    <property type="entry name" value="DDE_3"/>
    <property type="match status" value="1"/>
</dbReference>
<evidence type="ECO:0000313" key="2">
    <source>
        <dbReference type="EMBL" id="EDM25775.1"/>
    </source>
</evidence>
<evidence type="ECO:0000313" key="3">
    <source>
        <dbReference type="Proteomes" id="UP000004947"/>
    </source>
</evidence>
<gene>
    <name evidence="2" type="ORF">LNTAR_15202</name>
</gene>
<name>A6DRG5_9BACT</name>
<dbReference type="InterPro" id="IPR012337">
    <property type="entry name" value="RNaseH-like_sf"/>
</dbReference>
<comment type="caution">
    <text evidence="2">The sequence shown here is derived from an EMBL/GenBank/DDBJ whole genome shotgun (WGS) entry which is preliminary data.</text>
</comment>
<evidence type="ECO:0000259" key="1">
    <source>
        <dbReference type="Pfam" id="PF13358"/>
    </source>
</evidence>